<name>A0A081BVP9_VECG1</name>
<dbReference type="Pfam" id="PF00271">
    <property type="entry name" value="Helicase_C"/>
    <property type="match status" value="1"/>
</dbReference>
<dbReference type="CDD" id="cd18793">
    <property type="entry name" value="SF2_C_SNF"/>
    <property type="match status" value="1"/>
</dbReference>
<sequence>MRNQVFRKKPGFVEVQASNALGQKFLRTNLVGPWRTLADKSELSDKTTGFCIKLMFFVLEGRNPVLEEYLKKLAPNVIVQGPLLPEPVKIVLAQAFGNALKLIGQGLRTGQFYDPSFTPEQLALLEIVTQATYKGDPVKFRLGLEALRLQLAYEYDPYFSLSIARIDPLPHQLEAVYEYFLKLPRIRFLLADDPGAGKTIMAGLLIKELKIRGVIKRILIVTPANLTFQWQRELEEKFHESFSVIRGAVLRETYGTNPWQERSQAITSIAWISRIADAKESLLRSHWDLVIVDEAHKMSAYSAEKKTMAYQLGEALSGLTDHYLLMTATPHKGDPENFALFLSLLDKDVYGDVKSLQAAMAQHDAPFYLRRVKEALVTFPHPETGLAQTLFTKRNVRTAEFQIDAEEWEFYDALTRYVEDQSIKAAQDDSIRGRAIGFIMAMLQRRFASSVYAVRRSLERMQKQREKILANPAQYRQEQIRKKLPEDFDELPEDEQTKILEELEEIVASIDPHELREEILQLARLIRQADALQQRETETKLTRLKEMLTQEGIFADPTMKLLIFTEHKDTLDYLAGDGKEGRPYGKLREWGLAVTQIHGGMNVGDRDTPGTRIYAEQEFRDPGCQVMVATEAAGEGINLQFCWFMINYDIPWNPMRLEQRMGRIHRYGQDKDCLIINFVAVNTREGRVLQKLFERIRRIELDLDPQRTGKVFNVLGDIFPSNQLERMLRDMYAHNLTDEVIISRIVEEVDTERFRRITHSTLEGLAKKELNLSVMINKSAEAREHRLVPEVIEDFFLQAAPLSGLMPREMQPGAHIYRIGRVPRSLKGIGNQLETKFGRLAREYKQIAFDKALLQHNPTLEWVTPGHPLFEAVRTSIAEQTRDDLRRGAVFYDLHRSQPARIEVFTAAIKDGQGHALHERLFLVECGPEGARVLPQPTLFLNVAPAADHPELPAEQTLPDRQQAEQILLTQTLQPWLAQVQQERRATIDRIARHVDISLKTIIDRVQCQFAELMDKSAAGSPEPGLDGRISQFQDRLDDLNQRWETRLHEFERERHCTISTIRHIGSAWVLPHPERSSPEMAEMVRDDEIERIAVDAVIAYERARGWEVESVESQDRGFDLISRRPHPEDPRTATAIRFIEVKGRAGVGTVVLTANEYKKAHLLKDEYWLYVVFHCAAAPEIHRLQNPAQLDWQPIVKVEHYQVGAKEIFARECKL</sequence>
<dbReference type="SMART" id="SM00490">
    <property type="entry name" value="HELICc"/>
    <property type="match status" value="1"/>
</dbReference>
<evidence type="ECO:0008006" key="9">
    <source>
        <dbReference type="Google" id="ProtNLM"/>
    </source>
</evidence>
<dbReference type="Pfam" id="PF13020">
    <property type="entry name" value="NOV_C"/>
    <property type="match status" value="1"/>
</dbReference>
<evidence type="ECO:0000259" key="6">
    <source>
        <dbReference type="PROSITE" id="PS51194"/>
    </source>
</evidence>
<dbReference type="InterPro" id="IPR024975">
    <property type="entry name" value="NOV_C"/>
</dbReference>
<dbReference type="Proteomes" id="UP000030661">
    <property type="component" value="Unassembled WGS sequence"/>
</dbReference>
<dbReference type="Gene3D" id="3.40.50.300">
    <property type="entry name" value="P-loop containing nucleotide triphosphate hydrolases"/>
    <property type="match status" value="1"/>
</dbReference>
<dbReference type="Pfam" id="PF00176">
    <property type="entry name" value="SNF2-rel_dom"/>
    <property type="match status" value="1"/>
</dbReference>
<dbReference type="InterPro" id="IPR049730">
    <property type="entry name" value="SNF2/RAD54-like_C"/>
</dbReference>
<gene>
    <name evidence="7" type="ORF">U27_03366</name>
</gene>
<dbReference type="PROSITE" id="PS51194">
    <property type="entry name" value="HELICASE_CTER"/>
    <property type="match status" value="1"/>
</dbReference>
<dbReference type="HOGENOM" id="CLU_009519_0_0_0"/>
<keyword evidence="1" id="KW-0547">Nucleotide-binding</keyword>
<feature type="domain" description="Helicase C-terminal" evidence="6">
    <location>
        <begin position="547"/>
        <end position="712"/>
    </location>
</feature>
<protein>
    <recommendedName>
        <fullName evidence="9">Helicase domain protein</fullName>
    </recommendedName>
</protein>
<dbReference type="GO" id="GO:0004386">
    <property type="term" value="F:helicase activity"/>
    <property type="evidence" value="ECO:0007669"/>
    <property type="project" value="UniProtKB-KW"/>
</dbReference>
<dbReference type="EMBL" id="DF820464">
    <property type="protein sequence ID" value="GAK56404.1"/>
    <property type="molecule type" value="Genomic_DNA"/>
</dbReference>
<dbReference type="InterPro" id="IPR057342">
    <property type="entry name" value="DEXDc_RapA"/>
</dbReference>
<dbReference type="PANTHER" id="PTHR45766:SF6">
    <property type="entry name" value="SWI_SNF-RELATED MATRIX-ASSOCIATED ACTIN-DEPENDENT REGULATOR OF CHROMATIN SUBFAMILY A-LIKE PROTEIN 1"/>
    <property type="match status" value="1"/>
</dbReference>
<accession>A0A081BVP9</accession>
<keyword evidence="4" id="KW-0067">ATP-binding</keyword>
<keyword evidence="2" id="KW-0378">Hydrolase</keyword>
<dbReference type="STRING" id="1499967.U27_03366"/>
<dbReference type="Gene3D" id="3.40.50.10810">
    <property type="entry name" value="Tandem AAA-ATPase domain"/>
    <property type="match status" value="1"/>
</dbReference>
<evidence type="ECO:0000256" key="1">
    <source>
        <dbReference type="ARBA" id="ARBA00022741"/>
    </source>
</evidence>
<proteinExistence type="predicted"/>
<dbReference type="GO" id="GO:0016787">
    <property type="term" value="F:hydrolase activity"/>
    <property type="evidence" value="ECO:0007669"/>
    <property type="project" value="UniProtKB-KW"/>
</dbReference>
<dbReference type="InterPro" id="IPR038718">
    <property type="entry name" value="SNF2-like_sf"/>
</dbReference>
<dbReference type="eggNOG" id="COG0553">
    <property type="taxonomic scope" value="Bacteria"/>
</dbReference>
<dbReference type="InterPro" id="IPR027417">
    <property type="entry name" value="P-loop_NTPase"/>
</dbReference>
<dbReference type="PROSITE" id="PS51192">
    <property type="entry name" value="HELICASE_ATP_BIND_1"/>
    <property type="match status" value="1"/>
</dbReference>
<dbReference type="InterPro" id="IPR000330">
    <property type="entry name" value="SNF2_N"/>
</dbReference>
<dbReference type="CDD" id="cd18011">
    <property type="entry name" value="DEXDc_RapA"/>
    <property type="match status" value="1"/>
</dbReference>
<reference evidence="7" key="1">
    <citation type="journal article" date="2015" name="PeerJ">
        <title>First genomic representation of candidate bacterial phylum KSB3 points to enhanced environmental sensing as a trigger of wastewater bulking.</title>
        <authorList>
            <person name="Sekiguchi Y."/>
            <person name="Ohashi A."/>
            <person name="Parks D.H."/>
            <person name="Yamauchi T."/>
            <person name="Tyson G.W."/>
            <person name="Hugenholtz P."/>
        </authorList>
    </citation>
    <scope>NUCLEOTIDE SEQUENCE [LARGE SCALE GENOMIC DNA]</scope>
</reference>
<evidence type="ECO:0000313" key="7">
    <source>
        <dbReference type="EMBL" id="GAK56404.1"/>
    </source>
</evidence>
<evidence type="ECO:0000256" key="4">
    <source>
        <dbReference type="ARBA" id="ARBA00022840"/>
    </source>
</evidence>
<dbReference type="InterPro" id="IPR014001">
    <property type="entry name" value="Helicase_ATP-bd"/>
</dbReference>
<evidence type="ECO:0000313" key="8">
    <source>
        <dbReference type="Proteomes" id="UP000030661"/>
    </source>
</evidence>
<dbReference type="SMART" id="SM00487">
    <property type="entry name" value="DEXDc"/>
    <property type="match status" value="1"/>
</dbReference>
<feature type="domain" description="Helicase ATP-binding" evidence="5">
    <location>
        <begin position="179"/>
        <end position="348"/>
    </location>
</feature>
<evidence type="ECO:0000256" key="2">
    <source>
        <dbReference type="ARBA" id="ARBA00022801"/>
    </source>
</evidence>
<dbReference type="SUPFAM" id="SSF52540">
    <property type="entry name" value="P-loop containing nucleoside triphosphate hydrolases"/>
    <property type="match status" value="2"/>
</dbReference>
<dbReference type="GO" id="GO:0005524">
    <property type="term" value="F:ATP binding"/>
    <property type="evidence" value="ECO:0007669"/>
    <property type="project" value="UniProtKB-KW"/>
</dbReference>
<keyword evidence="3" id="KW-0347">Helicase</keyword>
<evidence type="ECO:0000259" key="5">
    <source>
        <dbReference type="PROSITE" id="PS51192"/>
    </source>
</evidence>
<organism evidence="7">
    <name type="scientific">Vecturithrix granuli</name>
    <dbReference type="NCBI Taxonomy" id="1499967"/>
    <lineage>
        <taxon>Bacteria</taxon>
        <taxon>Candidatus Moduliflexota</taxon>
        <taxon>Candidatus Vecturitrichia</taxon>
        <taxon>Candidatus Vecturitrichales</taxon>
        <taxon>Candidatus Vecturitrichaceae</taxon>
        <taxon>Candidatus Vecturithrix</taxon>
    </lineage>
</organism>
<keyword evidence="8" id="KW-1185">Reference proteome</keyword>
<dbReference type="AlphaFoldDB" id="A0A081BVP9"/>
<evidence type="ECO:0000256" key="3">
    <source>
        <dbReference type="ARBA" id="ARBA00022806"/>
    </source>
</evidence>
<dbReference type="InterPro" id="IPR001650">
    <property type="entry name" value="Helicase_C-like"/>
</dbReference>
<dbReference type="PANTHER" id="PTHR45766">
    <property type="entry name" value="DNA ANNEALING HELICASE AND ENDONUCLEASE ZRANB3 FAMILY MEMBER"/>
    <property type="match status" value="1"/>
</dbReference>